<comment type="subcellular location">
    <subcellularLocation>
        <location evidence="6">Cytoplasm</location>
    </subcellularLocation>
</comment>
<reference evidence="7 8" key="1">
    <citation type="submission" date="2019-06" db="EMBL/GenBank/DDBJ databases">
        <title>Genome sequencing of Zymomonas mobilis strains for genetic engineering and biofuel applications.</title>
        <authorList>
            <person name="Teravest M."/>
        </authorList>
    </citation>
    <scope>NUCLEOTIDE SEQUENCE [LARGE SCALE GENOMIC DNA]</scope>
    <source>
        <strain evidence="7 8">AN0101</strain>
    </source>
</reference>
<dbReference type="OrthoDB" id="9774737at2"/>
<dbReference type="EMBL" id="VFOF01000001">
    <property type="protein sequence ID" value="TQL17679.1"/>
    <property type="molecule type" value="Genomic_DNA"/>
</dbReference>
<dbReference type="InterPro" id="IPR017438">
    <property type="entry name" value="ATP-NAD_kinase_N"/>
</dbReference>
<name>A0A542W2G7_ZYMMB</name>
<feature type="binding site" evidence="6">
    <location>
        <begin position="157"/>
        <end position="162"/>
    </location>
    <ligand>
        <name>NAD(+)</name>
        <dbReference type="ChEBI" id="CHEBI:57540"/>
    </ligand>
</feature>
<evidence type="ECO:0000256" key="6">
    <source>
        <dbReference type="HAMAP-Rule" id="MF_00361"/>
    </source>
</evidence>
<feature type="active site" description="Proton acceptor" evidence="6">
    <location>
        <position position="44"/>
    </location>
</feature>
<gene>
    <name evidence="6" type="primary">nadK</name>
    <name evidence="7" type="ORF">FBY58_1277</name>
</gene>
<evidence type="ECO:0000256" key="4">
    <source>
        <dbReference type="ARBA" id="ARBA00023027"/>
    </source>
</evidence>
<dbReference type="PANTHER" id="PTHR20275">
    <property type="entry name" value="NAD KINASE"/>
    <property type="match status" value="1"/>
</dbReference>
<dbReference type="NCBIfam" id="NF003406">
    <property type="entry name" value="PRK04761.1"/>
    <property type="match status" value="1"/>
</dbReference>
<evidence type="ECO:0000256" key="3">
    <source>
        <dbReference type="ARBA" id="ARBA00022857"/>
    </source>
</evidence>
<dbReference type="GO" id="GO:0003951">
    <property type="term" value="F:NAD+ kinase activity"/>
    <property type="evidence" value="ECO:0007669"/>
    <property type="project" value="UniProtKB-UniRule"/>
</dbReference>
<dbReference type="RefSeq" id="WP_141919999.1">
    <property type="nucleotide sequence ID" value="NZ_VFOF01000001.1"/>
</dbReference>
<keyword evidence="4 6" id="KW-0520">NAD</keyword>
<dbReference type="InterPro" id="IPR016064">
    <property type="entry name" value="NAD/diacylglycerol_kinase_sf"/>
</dbReference>
<dbReference type="AlphaFoldDB" id="A0A542W2G7"/>
<dbReference type="Gene3D" id="3.40.50.10330">
    <property type="entry name" value="Probable inorganic polyphosphate/atp-NAD kinase, domain 1"/>
    <property type="match status" value="1"/>
</dbReference>
<dbReference type="GO" id="GO:0019674">
    <property type="term" value="P:NAD+ metabolic process"/>
    <property type="evidence" value="ECO:0007669"/>
    <property type="project" value="InterPro"/>
</dbReference>
<keyword evidence="6" id="KW-0963">Cytoplasm</keyword>
<dbReference type="InterPro" id="IPR002504">
    <property type="entry name" value="NADK"/>
</dbReference>
<evidence type="ECO:0000313" key="8">
    <source>
        <dbReference type="Proteomes" id="UP000316887"/>
    </source>
</evidence>
<dbReference type="SUPFAM" id="SSF111331">
    <property type="entry name" value="NAD kinase/diacylglycerol kinase-like"/>
    <property type="match status" value="1"/>
</dbReference>
<dbReference type="Gene3D" id="2.60.200.30">
    <property type="entry name" value="Probable inorganic polyphosphate/atp-NAD kinase, domain 2"/>
    <property type="match status" value="1"/>
</dbReference>
<organism evidence="7 8">
    <name type="scientific">Zymomonas mobilis</name>
    <dbReference type="NCBI Taxonomy" id="542"/>
    <lineage>
        <taxon>Bacteria</taxon>
        <taxon>Pseudomonadati</taxon>
        <taxon>Pseudomonadota</taxon>
        <taxon>Alphaproteobacteria</taxon>
        <taxon>Sphingomonadales</taxon>
        <taxon>Zymomonadaceae</taxon>
        <taxon>Zymomonas</taxon>
    </lineage>
</organism>
<sequence>MQYNRLALIASPTPKAQAAAEELKKLYTWYPLEDADIIIALGGDGFMLQTLHDLLDNGLNVPVYGMNLGTVGFLMNEWRPASLLRRLIRAKRFTIFPLRMDAQTVSGKQKIYRAINEVSMLRETRQTAHLEISVDGRIVLPELVADGILVATPAGSTAYNLSADGPILPFDSGMLALTSISPFRPRRWRGAIVPDGSIIDMRVIDPDKRPMSAVADQRELREIANVTITLDRTTPLHLLFDPNHALDDRIAREQFRLC</sequence>
<keyword evidence="2 6" id="KW-0418">Kinase</keyword>
<comment type="cofactor">
    <cofactor evidence="6">
        <name>a divalent metal cation</name>
        <dbReference type="ChEBI" id="CHEBI:60240"/>
    </cofactor>
</comment>
<dbReference type="GO" id="GO:0005737">
    <property type="term" value="C:cytoplasm"/>
    <property type="evidence" value="ECO:0007669"/>
    <property type="project" value="UniProtKB-SubCell"/>
</dbReference>
<keyword evidence="6" id="KW-0547">Nucleotide-binding</keyword>
<dbReference type="Pfam" id="PF20143">
    <property type="entry name" value="NAD_kinase_C"/>
    <property type="match status" value="1"/>
</dbReference>
<dbReference type="Pfam" id="PF01513">
    <property type="entry name" value="NAD_kinase"/>
    <property type="match status" value="1"/>
</dbReference>
<comment type="caution">
    <text evidence="7">The sequence shown here is derived from an EMBL/GenBank/DDBJ whole genome shotgun (WGS) entry which is preliminary data.</text>
</comment>
<keyword evidence="3 6" id="KW-0521">NADP</keyword>
<dbReference type="GO" id="GO:0005524">
    <property type="term" value="F:ATP binding"/>
    <property type="evidence" value="ECO:0007669"/>
    <property type="project" value="UniProtKB-KW"/>
</dbReference>
<comment type="catalytic activity">
    <reaction evidence="5 6">
        <text>NAD(+) + ATP = ADP + NADP(+) + H(+)</text>
        <dbReference type="Rhea" id="RHEA:18629"/>
        <dbReference type="ChEBI" id="CHEBI:15378"/>
        <dbReference type="ChEBI" id="CHEBI:30616"/>
        <dbReference type="ChEBI" id="CHEBI:57540"/>
        <dbReference type="ChEBI" id="CHEBI:58349"/>
        <dbReference type="ChEBI" id="CHEBI:456216"/>
        <dbReference type="EC" id="2.7.1.23"/>
    </reaction>
</comment>
<accession>A0A542W2G7</accession>
<evidence type="ECO:0000256" key="5">
    <source>
        <dbReference type="ARBA" id="ARBA00047925"/>
    </source>
</evidence>
<evidence type="ECO:0000256" key="1">
    <source>
        <dbReference type="ARBA" id="ARBA00022679"/>
    </source>
</evidence>
<dbReference type="EC" id="2.7.1.23" evidence="6"/>
<comment type="function">
    <text evidence="6">Involved in the regulation of the intracellular balance of NAD and NADP, and is a key enzyme in the biosynthesis of NADP. Catalyzes specifically the phosphorylation on 2'-hydroxyl of the adenosine moiety of NAD to yield NADP.</text>
</comment>
<feature type="binding site" evidence="6">
    <location>
        <begin position="116"/>
        <end position="117"/>
    </location>
    <ligand>
        <name>NAD(+)</name>
        <dbReference type="ChEBI" id="CHEBI:57540"/>
    </ligand>
</feature>
<dbReference type="GO" id="GO:0051287">
    <property type="term" value="F:NAD binding"/>
    <property type="evidence" value="ECO:0007669"/>
    <property type="project" value="UniProtKB-ARBA"/>
</dbReference>
<evidence type="ECO:0000313" key="7">
    <source>
        <dbReference type="EMBL" id="TQL17679.1"/>
    </source>
</evidence>
<protein>
    <recommendedName>
        <fullName evidence="6">NAD kinase</fullName>
        <ecNumber evidence="6">2.7.1.23</ecNumber>
    </recommendedName>
    <alternativeName>
        <fullName evidence="6">ATP-dependent NAD kinase</fullName>
    </alternativeName>
</protein>
<dbReference type="InterPro" id="IPR017437">
    <property type="entry name" value="ATP-NAD_kinase_PpnK-typ_C"/>
</dbReference>
<dbReference type="GO" id="GO:0046872">
    <property type="term" value="F:metal ion binding"/>
    <property type="evidence" value="ECO:0007669"/>
    <property type="project" value="UniProtKB-UniRule"/>
</dbReference>
<feature type="binding site" evidence="6">
    <location>
        <position position="146"/>
    </location>
    <ligand>
        <name>NAD(+)</name>
        <dbReference type="ChEBI" id="CHEBI:57540"/>
    </ligand>
</feature>
<evidence type="ECO:0000256" key="2">
    <source>
        <dbReference type="ARBA" id="ARBA00022777"/>
    </source>
</evidence>
<feature type="binding site" evidence="6">
    <location>
        <position position="154"/>
    </location>
    <ligand>
        <name>NAD(+)</name>
        <dbReference type="ChEBI" id="CHEBI:57540"/>
    </ligand>
</feature>
<keyword evidence="1 6" id="KW-0808">Transferase</keyword>
<dbReference type="PANTHER" id="PTHR20275:SF0">
    <property type="entry name" value="NAD KINASE"/>
    <property type="match status" value="1"/>
</dbReference>
<proteinExistence type="inferred from homology"/>
<feature type="binding site" evidence="6">
    <location>
        <begin position="44"/>
        <end position="45"/>
    </location>
    <ligand>
        <name>NAD(+)</name>
        <dbReference type="ChEBI" id="CHEBI:57540"/>
    </ligand>
</feature>
<keyword evidence="6" id="KW-0067">ATP-binding</keyword>
<dbReference type="HAMAP" id="MF_00361">
    <property type="entry name" value="NAD_kinase"/>
    <property type="match status" value="1"/>
</dbReference>
<dbReference type="Proteomes" id="UP000316887">
    <property type="component" value="Unassembled WGS sequence"/>
</dbReference>
<dbReference type="GO" id="GO:0006741">
    <property type="term" value="P:NADP+ biosynthetic process"/>
    <property type="evidence" value="ECO:0007669"/>
    <property type="project" value="UniProtKB-UniRule"/>
</dbReference>
<comment type="caution">
    <text evidence="6">Lacks conserved residue(s) required for the propagation of feature annotation.</text>
</comment>
<comment type="similarity">
    <text evidence="6">Belongs to the NAD kinase family.</text>
</comment>